<dbReference type="RefSeq" id="WP_007642552.1">
    <property type="nucleotide sequence ID" value="NC_020514.1"/>
</dbReference>
<sequence length="48" mass="5149">MNITSKIIIASAASILLTQVRSALSDNNKPGDYSVIALKNCDIVSDKR</sequence>
<dbReference type="PATRIC" id="fig|1129794.4.peg.4792"/>
<dbReference type="AlphaFoldDB" id="K7ACE4"/>
<gene>
    <name evidence="1" type="ORF">C427_4810</name>
</gene>
<dbReference type="Proteomes" id="UP000011864">
    <property type="component" value="Chromosome"/>
</dbReference>
<evidence type="ECO:0000313" key="1">
    <source>
        <dbReference type="EMBL" id="AGH46909.1"/>
    </source>
</evidence>
<dbReference type="KEGG" id="gps:C427_4810"/>
<dbReference type="STRING" id="1129794.C427_4810"/>
<organism evidence="1 2">
    <name type="scientific">Paraglaciecola psychrophila 170</name>
    <dbReference type="NCBI Taxonomy" id="1129794"/>
    <lineage>
        <taxon>Bacteria</taxon>
        <taxon>Pseudomonadati</taxon>
        <taxon>Pseudomonadota</taxon>
        <taxon>Gammaproteobacteria</taxon>
        <taxon>Alteromonadales</taxon>
        <taxon>Alteromonadaceae</taxon>
        <taxon>Paraglaciecola</taxon>
    </lineage>
</organism>
<keyword evidence="2" id="KW-1185">Reference proteome</keyword>
<name>K7ACE4_9ALTE</name>
<proteinExistence type="predicted"/>
<reference evidence="1 2" key="1">
    <citation type="journal article" date="2013" name="Genome Announc.">
        <title>Complete Genome Sequence of Glaciecola psychrophila Strain 170T.</title>
        <authorList>
            <person name="Yin J."/>
            <person name="Chen J."/>
            <person name="Liu G."/>
            <person name="Yu Y."/>
            <person name="Song L."/>
            <person name="Wang X."/>
            <person name="Qu X."/>
        </authorList>
    </citation>
    <scope>NUCLEOTIDE SEQUENCE [LARGE SCALE GENOMIC DNA]</scope>
    <source>
        <strain evidence="1 2">170</strain>
    </source>
</reference>
<evidence type="ECO:0000313" key="2">
    <source>
        <dbReference type="Proteomes" id="UP000011864"/>
    </source>
</evidence>
<dbReference type="HOGENOM" id="CLU_3155934_0_0_6"/>
<protein>
    <submittedName>
        <fullName evidence="1">Uncharacterized protein</fullName>
    </submittedName>
</protein>
<accession>K7ACE4</accession>
<dbReference type="EMBL" id="CP003837">
    <property type="protein sequence ID" value="AGH46909.1"/>
    <property type="molecule type" value="Genomic_DNA"/>
</dbReference>